<sequence length="519" mass="58666">MINRIPFCSFSFLIFLFILSDVSLSASFFLKDSALLELISDHNDASPFGVHNPKVPDRPEMSPHNPGQRPFGYDLPAEAVKAGFHWARYCGFEGLVWDLVETRPGIYDWSRTDYLFTEAWRAGLRLIVVIHCFNRLDSPYRAIMGGGPSSRKPANMKSYLKWLAAAIERYDGDGVDDAPGSPIINHWEVENEVETVFWNDSPQNYARLLIESSDVIRKANPKAEILIAGTAGPGWINGKPICGLPQFYLEILDTLESEAPGRKIFDIFNYHVYFDMASNTEFIADHLREIRRQLKKYGYDNYPVWCTETGTYSGRPLDMEGKVRVPLKSERVQAFELLRIYLGALSEGVGKVFWCTLTEWHAFGGVEDTIWDNIGLIHNPANHGRSYPKLAYFTLQNFSRLYEERGWTEGKRILRSSPFFIFCFQGEKTEKTEKTKKPGAGDSWIVWPIEPPSGPGFQNVPIDGSAGTKYRVTELLPAPVSGDFGNTLKPVFREAIITAEKNGDLKLFFGDSPLLVDAL</sequence>
<dbReference type="SUPFAM" id="SSF51445">
    <property type="entry name" value="(Trans)glycosidases"/>
    <property type="match status" value="1"/>
</dbReference>
<dbReference type="PANTHER" id="PTHR12631">
    <property type="entry name" value="ALPHA-L-IDURONIDASE"/>
    <property type="match status" value="1"/>
</dbReference>
<dbReference type="AlphaFoldDB" id="A0A2N1PII8"/>
<dbReference type="EMBL" id="PGXC01000064">
    <property type="protein sequence ID" value="PKK88130.1"/>
    <property type="molecule type" value="Genomic_DNA"/>
</dbReference>
<evidence type="ECO:0008006" key="3">
    <source>
        <dbReference type="Google" id="ProtNLM"/>
    </source>
</evidence>
<dbReference type="Gene3D" id="3.20.20.80">
    <property type="entry name" value="Glycosidases"/>
    <property type="match status" value="1"/>
</dbReference>
<comment type="caution">
    <text evidence="1">The sequence shown here is derived from an EMBL/GenBank/DDBJ whole genome shotgun (WGS) entry which is preliminary data.</text>
</comment>
<proteinExistence type="predicted"/>
<evidence type="ECO:0000313" key="2">
    <source>
        <dbReference type="Proteomes" id="UP000233256"/>
    </source>
</evidence>
<dbReference type="PANTHER" id="PTHR12631:SF10">
    <property type="entry name" value="BETA-XYLOSIDASE-LIKE PROTEIN-RELATED"/>
    <property type="match status" value="1"/>
</dbReference>
<gene>
    <name evidence="1" type="ORF">CVV64_20200</name>
</gene>
<protein>
    <recommendedName>
        <fullName evidence="3">Glycoside hydrolase family 5 domain-containing protein</fullName>
    </recommendedName>
</protein>
<name>A0A2N1PII8_9BACT</name>
<dbReference type="GO" id="GO:0004553">
    <property type="term" value="F:hydrolase activity, hydrolyzing O-glycosyl compounds"/>
    <property type="evidence" value="ECO:0007669"/>
    <property type="project" value="TreeGrafter"/>
</dbReference>
<dbReference type="InterPro" id="IPR051923">
    <property type="entry name" value="Glycosyl_Hydrolase_39"/>
</dbReference>
<reference evidence="1 2" key="1">
    <citation type="journal article" date="2017" name="ISME J.">
        <title>Potential for microbial H2 and metal transformations associated with novel bacteria and archaea in deep terrestrial subsurface sediments.</title>
        <authorList>
            <person name="Hernsdorf A.W."/>
            <person name="Amano Y."/>
            <person name="Miyakawa K."/>
            <person name="Ise K."/>
            <person name="Suzuki Y."/>
            <person name="Anantharaman K."/>
            <person name="Probst A."/>
            <person name="Burstein D."/>
            <person name="Thomas B.C."/>
            <person name="Banfield J.F."/>
        </authorList>
    </citation>
    <scope>NUCLEOTIDE SEQUENCE [LARGE SCALE GENOMIC DNA]</scope>
    <source>
        <strain evidence="1">HGW-Wallbacteria-1</strain>
    </source>
</reference>
<dbReference type="InterPro" id="IPR017853">
    <property type="entry name" value="GH"/>
</dbReference>
<dbReference type="Proteomes" id="UP000233256">
    <property type="component" value="Unassembled WGS sequence"/>
</dbReference>
<organism evidence="1 2">
    <name type="scientific">Candidatus Wallbacteria bacterium HGW-Wallbacteria-1</name>
    <dbReference type="NCBI Taxonomy" id="2013854"/>
    <lineage>
        <taxon>Bacteria</taxon>
        <taxon>Candidatus Walliibacteriota</taxon>
    </lineage>
</organism>
<evidence type="ECO:0000313" key="1">
    <source>
        <dbReference type="EMBL" id="PKK88130.1"/>
    </source>
</evidence>
<accession>A0A2N1PII8</accession>